<proteinExistence type="predicted"/>
<evidence type="ECO:0000313" key="2">
    <source>
        <dbReference type="EMBL" id="WRS40410.1"/>
    </source>
</evidence>
<dbReference type="EMBL" id="CP141769">
    <property type="protein sequence ID" value="WRS40410.1"/>
    <property type="molecule type" value="Genomic_DNA"/>
</dbReference>
<keyword evidence="3" id="KW-1185">Reference proteome</keyword>
<sequence>MPARPRYPIIYVRGYAMTKSEISETTSTPYMGLEAGSTKVRQAWDGAVSKVFFESPIVRLLKLGYSDIYRDGLQIEKGPIPPQSIIIHRYYDVADPDFGSGKVPTIEDAAKGLSDLILRVRDQVCSGGGMTRDQFRVYLVAHSMGGLVCRCFLQNAAAGSAEARKLVDKVFTYATPHNGIEMAGMNVPGFFDLWDMNNFNRGEMRKYLAIRDKNTGVNSLDGKFDPRRFFCLVGTNSKDYDVARGASRLLAGELSDGLVRIENAWVEGAPRAHVHRSHSGPYGIVNSEEGFQNLTRFLFGDVRVDGVLALDNLPLPPTTLLQKLLGKKIGYYFEVVVATRGALDFDLTRRTIANNCAMLRTRAELFDDAGALKPDARQPHLFSTFLDLSKRPEGRAEMMFTIQIAVSMITYSGEDSEANEHYVPGEYLFRDTLVISAVPPADSTASWQVGYVLADSGWSSARMTPAKGEVDEQGQPYVAIPLQNDKGFKATLRLYGSHWE</sequence>
<reference evidence="2 3" key="1">
    <citation type="submission" date="2023-12" db="EMBL/GenBank/DDBJ databases">
        <title>Thiobacillus sedimentum sp. nov., a chemolithoautotrophic sulfur-oxidizing bacterium isolated from freshwater sediment.</title>
        <authorList>
            <person name="Luo J."/>
            <person name="Dai C."/>
        </authorList>
    </citation>
    <scope>NUCLEOTIDE SEQUENCE [LARGE SCALE GENOMIC DNA]</scope>
    <source>
        <strain evidence="2 3">SCUT-2</strain>
    </source>
</reference>
<dbReference type="RefSeq" id="WP_324780940.1">
    <property type="nucleotide sequence ID" value="NZ_CP141769.1"/>
</dbReference>
<protein>
    <recommendedName>
        <fullName evidence="1">GPI inositol-deacylase PGAP1-like alpha/beta domain-containing protein</fullName>
    </recommendedName>
</protein>
<feature type="domain" description="GPI inositol-deacylase PGAP1-like alpha/beta" evidence="1">
    <location>
        <begin position="104"/>
        <end position="181"/>
    </location>
</feature>
<organism evidence="2 3">
    <name type="scientific">Thiobacillus sedimenti</name>
    <dbReference type="NCBI Taxonomy" id="3110231"/>
    <lineage>
        <taxon>Bacteria</taxon>
        <taxon>Pseudomonadati</taxon>
        <taxon>Pseudomonadota</taxon>
        <taxon>Betaproteobacteria</taxon>
        <taxon>Nitrosomonadales</taxon>
        <taxon>Thiobacillaceae</taxon>
        <taxon>Thiobacillus</taxon>
    </lineage>
</organism>
<accession>A0ABZ1CM00</accession>
<evidence type="ECO:0000259" key="1">
    <source>
        <dbReference type="Pfam" id="PF07819"/>
    </source>
</evidence>
<dbReference type="Proteomes" id="UP001334732">
    <property type="component" value="Chromosome"/>
</dbReference>
<evidence type="ECO:0000313" key="3">
    <source>
        <dbReference type="Proteomes" id="UP001334732"/>
    </source>
</evidence>
<name>A0ABZ1CM00_9PROT</name>
<dbReference type="Gene3D" id="3.40.50.1820">
    <property type="entry name" value="alpha/beta hydrolase"/>
    <property type="match status" value="1"/>
</dbReference>
<dbReference type="SUPFAM" id="SSF53474">
    <property type="entry name" value="alpha/beta-Hydrolases"/>
    <property type="match status" value="1"/>
</dbReference>
<dbReference type="InterPro" id="IPR029058">
    <property type="entry name" value="AB_hydrolase_fold"/>
</dbReference>
<gene>
    <name evidence="2" type="ORF">VA613_05930</name>
</gene>
<dbReference type="InterPro" id="IPR012908">
    <property type="entry name" value="PGAP1-ab_dom-like"/>
</dbReference>
<dbReference type="Pfam" id="PF07819">
    <property type="entry name" value="PGAP1"/>
    <property type="match status" value="1"/>
</dbReference>